<feature type="transmembrane region" description="Helical" evidence="7">
    <location>
        <begin position="387"/>
        <end position="417"/>
    </location>
</feature>
<feature type="transmembrane region" description="Helical" evidence="7">
    <location>
        <begin position="264"/>
        <end position="283"/>
    </location>
</feature>
<dbReference type="RefSeq" id="WP_084285083.1">
    <property type="nucleotide sequence ID" value="NZ_FWXJ01000013.1"/>
</dbReference>
<evidence type="ECO:0000256" key="7">
    <source>
        <dbReference type="SAM" id="Phobius"/>
    </source>
</evidence>
<dbReference type="STRING" id="1938817.SAMN06296008_11362"/>
<evidence type="ECO:0000256" key="1">
    <source>
        <dbReference type="ARBA" id="ARBA00004651"/>
    </source>
</evidence>
<feature type="transmembrane region" description="Helical" evidence="7">
    <location>
        <begin position="12"/>
        <end position="33"/>
    </location>
</feature>
<keyword evidence="9" id="KW-1185">Reference proteome</keyword>
<feature type="transmembrane region" description="Helical" evidence="7">
    <location>
        <begin position="331"/>
        <end position="350"/>
    </location>
</feature>
<evidence type="ECO:0000313" key="9">
    <source>
        <dbReference type="Proteomes" id="UP000192708"/>
    </source>
</evidence>
<comment type="subcellular location">
    <subcellularLocation>
        <location evidence="1">Cell membrane</location>
        <topology evidence="1">Multi-pass membrane protein</topology>
    </subcellularLocation>
</comment>
<keyword evidence="5 7" id="KW-1133">Transmembrane helix</keyword>
<name>A0A1W2BHX5_9BURK</name>
<evidence type="ECO:0000256" key="2">
    <source>
        <dbReference type="ARBA" id="ARBA00022448"/>
    </source>
</evidence>
<evidence type="ECO:0000256" key="5">
    <source>
        <dbReference type="ARBA" id="ARBA00022989"/>
    </source>
</evidence>
<dbReference type="EMBL" id="FWXJ01000013">
    <property type="protein sequence ID" value="SMC72481.1"/>
    <property type="molecule type" value="Genomic_DNA"/>
</dbReference>
<feature type="transmembrane region" description="Helical" evidence="7">
    <location>
        <begin position="229"/>
        <end position="252"/>
    </location>
</feature>
<organism evidence="8 9">
    <name type="scientific">Polynucleobacter kasalickyi</name>
    <dbReference type="NCBI Taxonomy" id="1938817"/>
    <lineage>
        <taxon>Bacteria</taxon>
        <taxon>Pseudomonadati</taxon>
        <taxon>Pseudomonadota</taxon>
        <taxon>Betaproteobacteria</taxon>
        <taxon>Burkholderiales</taxon>
        <taxon>Burkholderiaceae</taxon>
        <taxon>Polynucleobacter</taxon>
    </lineage>
</organism>
<dbReference type="Gene3D" id="1.20.1250.20">
    <property type="entry name" value="MFS general substrate transporter like domains"/>
    <property type="match status" value="1"/>
</dbReference>
<sequence length="439" mass="47768">MKPGFYAIMSAQFFSSLADNALLIAAIALLLQLDSPAWMTPLLKLFFVLSYVVLAAFVGAFADSRPKGKVMLMTNAIKLIGCLVMLFGFHPLAAYAIVGFGAAAYSPAKYGILTELLPPEKLVAANGWIEGLTVGSIILGTVLGGILINPSVAATLLSIDLPVFDSHIDTPPEAAIAIIMVLYFIAALINLKIPDTGVVYENINKNPIKLVQNFAHCFKVLWSDRLGQISLAVTTLFWGIGATLQFIILKWAESALQMDLSRSAILQAVVALGVAGGAIWAAARVPLKNSLVVLKYGVIMGFFVITLAGFQQHQFGDYVIHFGFIHVPAHLLFIYIFLFIIGWMSGYFVVPMNALLQHRGHVLLSAGHSIAVQNLNENLSVLVMLGIYSLLISLNVPVQVVILCFGCFVIISMALVIHWHKSNQKEYDSLHLIGEEKHH</sequence>
<feature type="transmembrane region" description="Helical" evidence="7">
    <location>
        <begin position="289"/>
        <end position="310"/>
    </location>
</feature>
<dbReference type="OrthoDB" id="9803968at2"/>
<keyword evidence="6 7" id="KW-0472">Membrane</keyword>
<dbReference type="Pfam" id="PF07690">
    <property type="entry name" value="MFS_1"/>
    <property type="match status" value="1"/>
</dbReference>
<protein>
    <submittedName>
        <fullName evidence="8">Major Facilitator Superfamily protein</fullName>
    </submittedName>
</protein>
<gene>
    <name evidence="8" type="ORF">SAMN06296008_11362</name>
</gene>
<feature type="transmembrane region" description="Helical" evidence="7">
    <location>
        <begin position="83"/>
        <end position="105"/>
    </location>
</feature>
<feature type="transmembrane region" description="Helical" evidence="7">
    <location>
        <begin position="45"/>
        <end position="62"/>
    </location>
</feature>
<dbReference type="NCBIfam" id="NF008397">
    <property type="entry name" value="PRK11195.1"/>
    <property type="match status" value="1"/>
</dbReference>
<reference evidence="8 9" key="1">
    <citation type="submission" date="2017-04" db="EMBL/GenBank/DDBJ databases">
        <authorList>
            <person name="Afonso C.L."/>
            <person name="Miller P.J."/>
            <person name="Scott M.A."/>
            <person name="Spackman E."/>
            <person name="Goraichik I."/>
            <person name="Dimitrov K.M."/>
            <person name="Suarez D.L."/>
            <person name="Swayne D.E."/>
        </authorList>
    </citation>
    <scope>NUCLEOTIDE SEQUENCE [LARGE SCALE GENOMIC DNA]</scope>
    <source>
        <strain evidence="8 9">VK13</strain>
    </source>
</reference>
<dbReference type="PANTHER" id="PTHR43266">
    <property type="entry name" value="MACROLIDE-EFFLUX PROTEIN"/>
    <property type="match status" value="1"/>
</dbReference>
<dbReference type="InterPro" id="IPR036259">
    <property type="entry name" value="MFS_trans_sf"/>
</dbReference>
<dbReference type="SUPFAM" id="SSF103473">
    <property type="entry name" value="MFS general substrate transporter"/>
    <property type="match status" value="1"/>
</dbReference>
<dbReference type="GO" id="GO:0022857">
    <property type="term" value="F:transmembrane transporter activity"/>
    <property type="evidence" value="ECO:0007669"/>
    <property type="project" value="InterPro"/>
</dbReference>
<dbReference type="GO" id="GO:0005886">
    <property type="term" value="C:plasma membrane"/>
    <property type="evidence" value="ECO:0007669"/>
    <property type="project" value="UniProtKB-SubCell"/>
</dbReference>
<dbReference type="CDD" id="cd06173">
    <property type="entry name" value="MFS_MefA_like"/>
    <property type="match status" value="1"/>
</dbReference>
<keyword evidence="4 7" id="KW-0812">Transmembrane</keyword>
<feature type="transmembrane region" description="Helical" evidence="7">
    <location>
        <begin position="174"/>
        <end position="193"/>
    </location>
</feature>
<accession>A0A1W2BHX5</accession>
<dbReference type="AlphaFoldDB" id="A0A1W2BHX5"/>
<dbReference type="InterPro" id="IPR011701">
    <property type="entry name" value="MFS"/>
</dbReference>
<keyword evidence="2" id="KW-0813">Transport</keyword>
<proteinExistence type="predicted"/>
<dbReference type="PANTHER" id="PTHR43266:SF2">
    <property type="entry name" value="MAJOR FACILITATOR SUPERFAMILY (MFS) PROFILE DOMAIN-CONTAINING PROTEIN"/>
    <property type="match status" value="1"/>
</dbReference>
<evidence type="ECO:0000256" key="4">
    <source>
        <dbReference type="ARBA" id="ARBA00022692"/>
    </source>
</evidence>
<evidence type="ECO:0000313" key="8">
    <source>
        <dbReference type="EMBL" id="SMC72481.1"/>
    </source>
</evidence>
<keyword evidence="3" id="KW-1003">Cell membrane</keyword>
<dbReference type="Proteomes" id="UP000192708">
    <property type="component" value="Unassembled WGS sequence"/>
</dbReference>
<evidence type="ECO:0000256" key="6">
    <source>
        <dbReference type="ARBA" id="ARBA00023136"/>
    </source>
</evidence>
<evidence type="ECO:0000256" key="3">
    <source>
        <dbReference type="ARBA" id="ARBA00022475"/>
    </source>
</evidence>